<dbReference type="CDD" id="cd00075">
    <property type="entry name" value="HATPase"/>
    <property type="match status" value="1"/>
</dbReference>
<dbReference type="RefSeq" id="WP_212689981.1">
    <property type="nucleotide sequence ID" value="NZ_CP058561.1"/>
</dbReference>
<dbReference type="AlphaFoldDB" id="A0A8J8MB95"/>
<dbReference type="FunFam" id="1.10.287.130:FF:000001">
    <property type="entry name" value="Two-component sensor histidine kinase"/>
    <property type="match status" value="1"/>
</dbReference>
<evidence type="ECO:0000256" key="12">
    <source>
        <dbReference type="ARBA" id="ARBA00023012"/>
    </source>
</evidence>
<evidence type="ECO:0000313" key="17">
    <source>
        <dbReference type="EMBL" id="QUH29721.1"/>
    </source>
</evidence>
<dbReference type="SUPFAM" id="SSF47384">
    <property type="entry name" value="Homodimeric domain of signal transducing histidine kinase"/>
    <property type="match status" value="1"/>
</dbReference>
<dbReference type="InterPro" id="IPR050398">
    <property type="entry name" value="HssS/ArlS-like"/>
</dbReference>
<keyword evidence="13 14" id="KW-0472">Membrane</keyword>
<dbReference type="Gene3D" id="1.10.287.130">
    <property type="match status" value="1"/>
</dbReference>
<evidence type="ECO:0000256" key="14">
    <source>
        <dbReference type="SAM" id="Phobius"/>
    </source>
</evidence>
<dbReference type="PANTHER" id="PTHR45528">
    <property type="entry name" value="SENSOR HISTIDINE KINASE CPXA"/>
    <property type="match status" value="1"/>
</dbReference>
<dbReference type="SUPFAM" id="SSF55874">
    <property type="entry name" value="ATPase domain of HSP90 chaperone/DNA topoisomerase II/histidine kinase"/>
    <property type="match status" value="1"/>
</dbReference>
<keyword evidence="6" id="KW-0808">Transferase</keyword>
<dbReference type="SMART" id="SM00388">
    <property type="entry name" value="HisKA"/>
    <property type="match status" value="1"/>
</dbReference>
<keyword evidence="10" id="KW-0067">ATP-binding</keyword>
<evidence type="ECO:0000256" key="1">
    <source>
        <dbReference type="ARBA" id="ARBA00000085"/>
    </source>
</evidence>
<dbReference type="InterPro" id="IPR005467">
    <property type="entry name" value="His_kinase_dom"/>
</dbReference>
<dbReference type="PRINTS" id="PR00344">
    <property type="entry name" value="BCTRLSENSOR"/>
</dbReference>
<evidence type="ECO:0000256" key="9">
    <source>
        <dbReference type="ARBA" id="ARBA00022777"/>
    </source>
</evidence>
<feature type="domain" description="Histidine kinase" evidence="15">
    <location>
        <begin position="255"/>
        <end position="472"/>
    </location>
</feature>
<dbReference type="GO" id="GO:0005886">
    <property type="term" value="C:plasma membrane"/>
    <property type="evidence" value="ECO:0007669"/>
    <property type="project" value="UniProtKB-SubCell"/>
</dbReference>
<evidence type="ECO:0000256" key="7">
    <source>
        <dbReference type="ARBA" id="ARBA00022692"/>
    </source>
</evidence>
<evidence type="ECO:0000256" key="10">
    <source>
        <dbReference type="ARBA" id="ARBA00022840"/>
    </source>
</evidence>
<gene>
    <name evidence="17" type="ORF">HYG85_12730</name>
</gene>
<evidence type="ECO:0000256" key="3">
    <source>
        <dbReference type="ARBA" id="ARBA00012438"/>
    </source>
</evidence>
<evidence type="ECO:0000313" key="18">
    <source>
        <dbReference type="Proteomes" id="UP000677305"/>
    </source>
</evidence>
<dbReference type="Proteomes" id="UP000677305">
    <property type="component" value="Chromosome"/>
</dbReference>
<dbReference type="Pfam" id="PF00672">
    <property type="entry name" value="HAMP"/>
    <property type="match status" value="1"/>
</dbReference>
<comment type="subcellular location">
    <subcellularLocation>
        <location evidence="2">Cell membrane</location>
        <topology evidence="2">Multi-pass membrane protein</topology>
    </subcellularLocation>
</comment>
<dbReference type="SMART" id="SM00304">
    <property type="entry name" value="HAMP"/>
    <property type="match status" value="1"/>
</dbReference>
<evidence type="ECO:0000256" key="11">
    <source>
        <dbReference type="ARBA" id="ARBA00022989"/>
    </source>
</evidence>
<dbReference type="Gene3D" id="6.10.340.10">
    <property type="match status" value="1"/>
</dbReference>
<dbReference type="Gene3D" id="3.30.565.10">
    <property type="entry name" value="Histidine kinase-like ATPase, C-terminal domain"/>
    <property type="match status" value="1"/>
</dbReference>
<sequence length="474" mass="54035">MFKSFVNKFFFIYAILTLIIFMILTTLITNIIESFFINDQKKNMINVGEAISEEYLAAYYDQTKMAALNFEYQIVIMSNNIGSRIWILSNDGTVQIDSEKGVNSFEKLVIDNPSIDKAKKGEIVTLKGDFYGLSSTPLITVIVPIKMNNDVKGIIVMHSPYPAVKKTANYFFNLTIICLLFSLVFSIMLMYLFSRRITKTFQQMNKTARSIANGNFESRIVINTNDDIGELATNLNFMAAELGKLEEMRRSFIANISHDFRSPLTSIKGFVQAILDGTIPHENQDRYLNIVLDETNRLSNLTNEILLLTNLENNGVQLNYTEFDIHLVIREVLIKFEGKIREKKMHITLLIDEKQIIVSADKDKIERVIYNLIDNAVKFCNKGDRITIETTKFKDKVNISIKDNGPGIKEDEIKYIFNRFHKADRSRGEDKKGTGLGLSIVKEIITAHGETINVNSKINVGTEFVFTLTITKTK</sequence>
<dbReference type="EC" id="2.7.13.3" evidence="3"/>
<dbReference type="FunFam" id="3.30.565.10:FF:000006">
    <property type="entry name" value="Sensor histidine kinase WalK"/>
    <property type="match status" value="1"/>
</dbReference>
<dbReference type="CDD" id="cd00082">
    <property type="entry name" value="HisKA"/>
    <property type="match status" value="1"/>
</dbReference>
<keyword evidence="8" id="KW-0547">Nucleotide-binding</keyword>
<name>A0A8J8MB95_9FIRM</name>
<reference evidence="17 18" key="1">
    <citation type="submission" date="2020-07" db="EMBL/GenBank/DDBJ databases">
        <title>Vallitalea guaymasensis genome.</title>
        <authorList>
            <person name="Postec A."/>
        </authorList>
    </citation>
    <scope>NUCLEOTIDE SEQUENCE [LARGE SCALE GENOMIC DNA]</scope>
    <source>
        <strain evidence="17 18">Ra1766G1</strain>
    </source>
</reference>
<dbReference type="SMART" id="SM00387">
    <property type="entry name" value="HATPase_c"/>
    <property type="match status" value="1"/>
</dbReference>
<feature type="domain" description="HAMP" evidence="16">
    <location>
        <begin position="195"/>
        <end position="247"/>
    </location>
</feature>
<evidence type="ECO:0000256" key="5">
    <source>
        <dbReference type="ARBA" id="ARBA00022553"/>
    </source>
</evidence>
<keyword evidence="12" id="KW-0902">Two-component regulatory system</keyword>
<feature type="transmembrane region" description="Helical" evidence="14">
    <location>
        <begin position="170"/>
        <end position="193"/>
    </location>
</feature>
<organism evidence="17 18">
    <name type="scientific">Vallitalea guaymasensis</name>
    <dbReference type="NCBI Taxonomy" id="1185412"/>
    <lineage>
        <taxon>Bacteria</taxon>
        <taxon>Bacillati</taxon>
        <taxon>Bacillota</taxon>
        <taxon>Clostridia</taxon>
        <taxon>Lachnospirales</taxon>
        <taxon>Vallitaleaceae</taxon>
        <taxon>Vallitalea</taxon>
    </lineage>
</organism>
<dbReference type="KEGG" id="vgu:HYG85_12730"/>
<dbReference type="Pfam" id="PF00512">
    <property type="entry name" value="HisKA"/>
    <property type="match status" value="1"/>
</dbReference>
<dbReference type="SUPFAM" id="SSF158472">
    <property type="entry name" value="HAMP domain-like"/>
    <property type="match status" value="1"/>
</dbReference>
<evidence type="ECO:0000256" key="6">
    <source>
        <dbReference type="ARBA" id="ARBA00022679"/>
    </source>
</evidence>
<dbReference type="CDD" id="cd06225">
    <property type="entry name" value="HAMP"/>
    <property type="match status" value="1"/>
</dbReference>
<dbReference type="GO" id="GO:0005524">
    <property type="term" value="F:ATP binding"/>
    <property type="evidence" value="ECO:0007669"/>
    <property type="project" value="UniProtKB-KW"/>
</dbReference>
<evidence type="ECO:0000256" key="13">
    <source>
        <dbReference type="ARBA" id="ARBA00023136"/>
    </source>
</evidence>
<dbReference type="InterPro" id="IPR004358">
    <property type="entry name" value="Sig_transdc_His_kin-like_C"/>
</dbReference>
<dbReference type="PROSITE" id="PS50885">
    <property type="entry name" value="HAMP"/>
    <property type="match status" value="1"/>
</dbReference>
<comment type="catalytic activity">
    <reaction evidence="1">
        <text>ATP + protein L-histidine = ADP + protein N-phospho-L-histidine.</text>
        <dbReference type="EC" id="2.7.13.3"/>
    </reaction>
</comment>
<proteinExistence type="predicted"/>
<evidence type="ECO:0000256" key="8">
    <source>
        <dbReference type="ARBA" id="ARBA00022741"/>
    </source>
</evidence>
<dbReference type="InterPro" id="IPR036890">
    <property type="entry name" value="HATPase_C_sf"/>
</dbReference>
<dbReference type="GO" id="GO:0000155">
    <property type="term" value="F:phosphorelay sensor kinase activity"/>
    <property type="evidence" value="ECO:0007669"/>
    <property type="project" value="InterPro"/>
</dbReference>
<feature type="transmembrane region" description="Helical" evidence="14">
    <location>
        <begin position="12"/>
        <end position="32"/>
    </location>
</feature>
<dbReference type="PANTHER" id="PTHR45528:SF1">
    <property type="entry name" value="SENSOR HISTIDINE KINASE CPXA"/>
    <property type="match status" value="1"/>
</dbReference>
<keyword evidence="9 17" id="KW-0418">Kinase</keyword>
<dbReference type="InterPro" id="IPR036097">
    <property type="entry name" value="HisK_dim/P_sf"/>
</dbReference>
<evidence type="ECO:0000259" key="15">
    <source>
        <dbReference type="PROSITE" id="PS50109"/>
    </source>
</evidence>
<protein>
    <recommendedName>
        <fullName evidence="3">histidine kinase</fullName>
        <ecNumber evidence="3">2.7.13.3</ecNumber>
    </recommendedName>
</protein>
<evidence type="ECO:0000256" key="4">
    <source>
        <dbReference type="ARBA" id="ARBA00022475"/>
    </source>
</evidence>
<accession>A0A8J8MB95</accession>
<keyword evidence="4" id="KW-1003">Cell membrane</keyword>
<keyword evidence="18" id="KW-1185">Reference proteome</keyword>
<dbReference type="InterPro" id="IPR003660">
    <property type="entry name" value="HAMP_dom"/>
</dbReference>
<evidence type="ECO:0000259" key="16">
    <source>
        <dbReference type="PROSITE" id="PS50885"/>
    </source>
</evidence>
<evidence type="ECO:0000256" key="2">
    <source>
        <dbReference type="ARBA" id="ARBA00004651"/>
    </source>
</evidence>
<dbReference type="InterPro" id="IPR003661">
    <property type="entry name" value="HisK_dim/P_dom"/>
</dbReference>
<dbReference type="EMBL" id="CP058561">
    <property type="protein sequence ID" value="QUH29721.1"/>
    <property type="molecule type" value="Genomic_DNA"/>
</dbReference>
<keyword evidence="5" id="KW-0597">Phosphoprotein</keyword>
<keyword evidence="7 14" id="KW-0812">Transmembrane</keyword>
<dbReference type="InterPro" id="IPR003594">
    <property type="entry name" value="HATPase_dom"/>
</dbReference>
<dbReference type="Pfam" id="PF02518">
    <property type="entry name" value="HATPase_c"/>
    <property type="match status" value="1"/>
</dbReference>
<dbReference type="PROSITE" id="PS50109">
    <property type="entry name" value="HIS_KIN"/>
    <property type="match status" value="1"/>
</dbReference>
<keyword evidence="11 14" id="KW-1133">Transmembrane helix</keyword>